<sequence>MIVDEEEPCSELPPGVVFYAAPAKPEPVPQVIRPEEVREQDNARPNGAATVGQASRTVGDSRLKKVASGSAVTAVRTMRRKSSTAKKAAGGRRKATTISEGGSAKEVVSTPCATGPAKQGPICYNYLLCPGNNSRVILAVMRRRPWFGCVGKNEKLGSPAVNVVWEMWRSLARCAATPHNAYCALNHLDGNRQLVSKKNLWKNLARHCSKTGEGDLNDFVPPTFLLKGRGASGAGEGDPERVRFKAYLDTASSTTENCYGLEMPDHKALELSGLTNEEEEEGDGDGDSEGDEGDGDETSNVGEDGDTEETEVEGESGGGEDAKDGVKAKNKGSKSDCETGSLWIVKPAASTNRGCGIQVCQGFDQVIQAVTNLSKSKLNNKLTKKHGWVVQKYLERPYLVHGRKFDLRVYVLFTVNPNKKAESPVNTYMYDEFYVRTSGVAYNVSKKNLKNSMMHLTNDAIQKKVKDNYGKHEDANKLSMKQFGEYLTEHSGVPEDYIETVMRPKIQEIVKLASKATRHKLNTNGRKHGFELMGWDFMIDTDLEPCLLEVNSNPCLEQPCLLLERLVSEVVESSFQLGVDKFFPPPKVKTKKGEVAKQEIAMLREVNQFQLLE</sequence>
<dbReference type="AlphaFoldDB" id="A0A9W7BXK9"/>
<dbReference type="Proteomes" id="UP001165160">
    <property type="component" value="Unassembled WGS sequence"/>
</dbReference>
<feature type="region of interest" description="Disordered" evidence="1">
    <location>
        <begin position="79"/>
        <end position="102"/>
    </location>
</feature>
<feature type="compositionally biased region" description="Acidic residues" evidence="1">
    <location>
        <begin position="276"/>
        <end position="314"/>
    </location>
</feature>
<evidence type="ECO:0000256" key="1">
    <source>
        <dbReference type="SAM" id="MobiDB-lite"/>
    </source>
</evidence>
<organism evidence="2 3">
    <name type="scientific">Triparma verrucosa</name>
    <dbReference type="NCBI Taxonomy" id="1606542"/>
    <lineage>
        <taxon>Eukaryota</taxon>
        <taxon>Sar</taxon>
        <taxon>Stramenopiles</taxon>
        <taxon>Ochrophyta</taxon>
        <taxon>Bolidophyceae</taxon>
        <taxon>Parmales</taxon>
        <taxon>Triparmaceae</taxon>
        <taxon>Triparma</taxon>
    </lineage>
</organism>
<dbReference type="Gene3D" id="3.30.470.20">
    <property type="entry name" value="ATP-grasp fold, B domain"/>
    <property type="match status" value="1"/>
</dbReference>
<keyword evidence="3" id="KW-1185">Reference proteome</keyword>
<name>A0A9W7BXK9_9STRA</name>
<feature type="compositionally biased region" description="Basic and acidic residues" evidence="1">
    <location>
        <begin position="33"/>
        <end position="42"/>
    </location>
</feature>
<feature type="region of interest" description="Disordered" evidence="1">
    <location>
        <begin position="274"/>
        <end position="337"/>
    </location>
</feature>
<feature type="region of interest" description="Disordered" evidence="1">
    <location>
        <begin position="33"/>
        <end position="61"/>
    </location>
</feature>
<proteinExistence type="predicted"/>
<gene>
    <name evidence="2" type="ORF">TrVE_jg14283</name>
</gene>
<dbReference type="InterPro" id="IPR004344">
    <property type="entry name" value="TTL/TTLL_fam"/>
</dbReference>
<dbReference type="PROSITE" id="PS51221">
    <property type="entry name" value="TTL"/>
    <property type="match status" value="1"/>
</dbReference>
<feature type="compositionally biased region" description="Basic residues" evidence="1">
    <location>
        <begin position="79"/>
        <end position="95"/>
    </location>
</feature>
<feature type="compositionally biased region" description="Basic and acidic residues" evidence="1">
    <location>
        <begin position="320"/>
        <end position="337"/>
    </location>
</feature>
<dbReference type="PANTHER" id="PTHR46069:SF1">
    <property type="entry name" value="CHROMOSOME UNDETERMINED SCAFFOLD_125, WHOLE GENOME SHOTGUN SEQUENCE"/>
    <property type="match status" value="1"/>
</dbReference>
<protein>
    <submittedName>
        <fullName evidence="2">Uncharacterized protein</fullName>
    </submittedName>
</protein>
<reference evidence="3" key="1">
    <citation type="journal article" date="2023" name="Commun. Biol.">
        <title>Genome analysis of Parmales, the sister group of diatoms, reveals the evolutionary specialization of diatoms from phago-mixotrophs to photoautotrophs.</title>
        <authorList>
            <person name="Ban H."/>
            <person name="Sato S."/>
            <person name="Yoshikawa S."/>
            <person name="Yamada K."/>
            <person name="Nakamura Y."/>
            <person name="Ichinomiya M."/>
            <person name="Sato N."/>
            <person name="Blanc-Mathieu R."/>
            <person name="Endo H."/>
            <person name="Kuwata A."/>
            <person name="Ogata H."/>
        </authorList>
    </citation>
    <scope>NUCLEOTIDE SEQUENCE [LARGE SCALE GENOMIC DNA]</scope>
    <source>
        <strain evidence="3">NIES 3699</strain>
    </source>
</reference>
<dbReference type="EMBL" id="BRXX01000213">
    <property type="protein sequence ID" value="GMH98256.1"/>
    <property type="molecule type" value="Genomic_DNA"/>
</dbReference>
<evidence type="ECO:0000313" key="3">
    <source>
        <dbReference type="Proteomes" id="UP001165160"/>
    </source>
</evidence>
<dbReference type="PANTHER" id="PTHR46069">
    <property type="entry name" value="TUBULIN TYROSINE LIGASE"/>
    <property type="match status" value="1"/>
</dbReference>
<dbReference type="SUPFAM" id="SSF56059">
    <property type="entry name" value="Glutathione synthetase ATP-binding domain-like"/>
    <property type="match status" value="1"/>
</dbReference>
<evidence type="ECO:0000313" key="2">
    <source>
        <dbReference type="EMBL" id="GMH98256.1"/>
    </source>
</evidence>
<dbReference type="Pfam" id="PF03133">
    <property type="entry name" value="TTL"/>
    <property type="match status" value="1"/>
</dbReference>
<accession>A0A9W7BXK9</accession>
<comment type="caution">
    <text evidence="2">The sequence shown here is derived from an EMBL/GenBank/DDBJ whole genome shotgun (WGS) entry which is preliminary data.</text>
</comment>